<evidence type="ECO:0000313" key="4">
    <source>
        <dbReference type="Proteomes" id="UP000011115"/>
    </source>
</evidence>
<dbReference type="InParanoid" id="M1DQ24"/>
<dbReference type="PANTHER" id="PTHR33180">
    <property type="entry name" value="PHOTOSYSTEM II CP43 REACTION CENTER PROTEIN"/>
    <property type="match status" value="1"/>
</dbReference>
<proteinExistence type="predicted"/>
<keyword evidence="4" id="KW-1185">Reference proteome</keyword>
<dbReference type="Proteomes" id="UP000011115">
    <property type="component" value="Unassembled WGS sequence"/>
</dbReference>
<reference evidence="4" key="1">
    <citation type="journal article" date="2011" name="Nature">
        <title>Genome sequence and analysis of the tuber crop potato.</title>
        <authorList>
            <consortium name="The Potato Genome Sequencing Consortium"/>
        </authorList>
    </citation>
    <scope>NUCLEOTIDE SEQUENCE [LARGE SCALE GENOMIC DNA]</scope>
    <source>
        <strain evidence="4">cv. DM1-3 516 R44</strain>
    </source>
</reference>
<protein>
    <recommendedName>
        <fullName evidence="2">Putative plant transposon protein domain-containing protein</fullName>
    </recommendedName>
</protein>
<dbReference type="Gramene" id="PGSC0003DMT400092558">
    <property type="protein sequence ID" value="PGSC0003DMT400092558"/>
    <property type="gene ID" value="PGSC0003DMG400042129"/>
</dbReference>
<evidence type="ECO:0000256" key="1">
    <source>
        <dbReference type="SAM" id="MobiDB-lite"/>
    </source>
</evidence>
<reference evidence="3" key="2">
    <citation type="submission" date="2015-06" db="UniProtKB">
        <authorList>
            <consortium name="EnsemblPlants"/>
        </authorList>
    </citation>
    <scope>IDENTIFICATION</scope>
    <source>
        <strain evidence="3">DM1-3 516 R44</strain>
    </source>
</reference>
<dbReference type="AlphaFoldDB" id="M1DQ24"/>
<dbReference type="EnsemblPlants" id="PGSC0003DMT400092558">
    <property type="protein sequence ID" value="PGSC0003DMT400092558"/>
    <property type="gene ID" value="PGSC0003DMG400042129"/>
</dbReference>
<dbReference type="eggNOG" id="ENOG502R85P">
    <property type="taxonomic scope" value="Eukaryota"/>
</dbReference>
<dbReference type="PANTHER" id="PTHR33180:SF31">
    <property type="entry name" value="POLYPROTEIN PROTEIN"/>
    <property type="match status" value="1"/>
</dbReference>
<evidence type="ECO:0000259" key="2">
    <source>
        <dbReference type="Pfam" id="PF20167"/>
    </source>
</evidence>
<dbReference type="Pfam" id="PF20167">
    <property type="entry name" value="Transposase_32"/>
    <property type="match status" value="1"/>
</dbReference>
<organism evidence="3 4">
    <name type="scientific">Solanum tuberosum</name>
    <name type="common">Potato</name>
    <dbReference type="NCBI Taxonomy" id="4113"/>
    <lineage>
        <taxon>Eukaryota</taxon>
        <taxon>Viridiplantae</taxon>
        <taxon>Streptophyta</taxon>
        <taxon>Embryophyta</taxon>
        <taxon>Tracheophyta</taxon>
        <taxon>Spermatophyta</taxon>
        <taxon>Magnoliopsida</taxon>
        <taxon>eudicotyledons</taxon>
        <taxon>Gunneridae</taxon>
        <taxon>Pentapetalae</taxon>
        <taxon>asterids</taxon>
        <taxon>lamiids</taxon>
        <taxon>Solanales</taxon>
        <taxon>Solanaceae</taxon>
        <taxon>Solanoideae</taxon>
        <taxon>Solaneae</taxon>
        <taxon>Solanum</taxon>
    </lineage>
</organism>
<dbReference type="InterPro" id="IPR046796">
    <property type="entry name" value="Transposase_32_dom"/>
</dbReference>
<feature type="region of interest" description="Disordered" evidence="1">
    <location>
        <begin position="208"/>
        <end position="233"/>
    </location>
</feature>
<dbReference type="HOGENOM" id="CLU_1191650_0_0_1"/>
<sequence>MNDPSRIRTLQAATTPSAPAQAMVLAPPVQGPLPQSMNRLKNEGLRTIIEEKRLSTNGVIDSTIIPSQNVSILCHAKTACLGCMLDETRLNLGIIIAHEMVMRVNKRETSLHFPVLITELCMQAWVPRDEIKDGEVTPISSTDIRRIEAEYLKDEAENKKAAPVDTSPVVDAQTVHAEATLPTPALGLSVEIPDVPLATTGDEIRPEEVAAAESEAETDKEQLGVDGEASYEA</sequence>
<dbReference type="PaxDb" id="4113-PGSC0003DMT400092558"/>
<accession>M1DQ24</accession>
<feature type="domain" description="Putative plant transposon protein" evidence="2">
    <location>
        <begin position="58"/>
        <end position="127"/>
    </location>
</feature>
<evidence type="ECO:0000313" key="3">
    <source>
        <dbReference type="EnsemblPlants" id="PGSC0003DMT400092558"/>
    </source>
</evidence>
<name>M1DQ24_SOLTU</name>